<evidence type="ECO:0000313" key="7">
    <source>
        <dbReference type="Proteomes" id="UP000442714"/>
    </source>
</evidence>
<dbReference type="GO" id="GO:0003700">
    <property type="term" value="F:DNA-binding transcription factor activity"/>
    <property type="evidence" value="ECO:0007669"/>
    <property type="project" value="TreeGrafter"/>
</dbReference>
<dbReference type="Gene3D" id="1.10.357.10">
    <property type="entry name" value="Tetracycline Repressor, domain 2"/>
    <property type="match status" value="1"/>
</dbReference>
<name>A0A844ZUQ9_9SPHN</name>
<dbReference type="PANTHER" id="PTHR30055">
    <property type="entry name" value="HTH-TYPE TRANSCRIPTIONAL REGULATOR RUTR"/>
    <property type="match status" value="1"/>
</dbReference>
<dbReference type="InterPro" id="IPR009057">
    <property type="entry name" value="Homeodomain-like_sf"/>
</dbReference>
<reference evidence="6 7" key="1">
    <citation type="submission" date="2019-12" db="EMBL/GenBank/DDBJ databases">
        <title>Genomic-based taxomic classification of the family Erythrobacteraceae.</title>
        <authorList>
            <person name="Xu L."/>
        </authorList>
    </citation>
    <scope>NUCLEOTIDE SEQUENCE [LARGE SCALE GENOMIC DNA]</scope>
    <source>
        <strain evidence="6 7">KCTC 52763</strain>
    </source>
</reference>
<evidence type="ECO:0000256" key="3">
    <source>
        <dbReference type="ARBA" id="ARBA00023163"/>
    </source>
</evidence>
<feature type="domain" description="HTH tetR-type" evidence="5">
    <location>
        <begin position="27"/>
        <end position="86"/>
    </location>
</feature>
<dbReference type="PROSITE" id="PS50977">
    <property type="entry name" value="HTH_TETR_2"/>
    <property type="match status" value="1"/>
</dbReference>
<keyword evidence="2 4" id="KW-0238">DNA-binding</keyword>
<keyword evidence="7" id="KW-1185">Reference proteome</keyword>
<dbReference type="Proteomes" id="UP000442714">
    <property type="component" value="Unassembled WGS sequence"/>
</dbReference>
<dbReference type="InterPro" id="IPR001647">
    <property type="entry name" value="HTH_TetR"/>
</dbReference>
<sequence>MADQSVAVEKVIDGEGPLADGRRERSRSSRKKIIQAMMDLIVQGDIDPSAAKVAEQAGVGLRSVFRHFDDKESIYREMDEILWNAYQPRITAPFRSDDWREQLVELIERRSKIYEHTAPYRLSTSIRRFQSPMLKKNYDRLLKGERNLLRGILPPTIERDSERGRAIVLATSFDCWRHFRQDEGLSKTKTVEVITQLLRDILDQIES</sequence>
<evidence type="ECO:0000256" key="4">
    <source>
        <dbReference type="PROSITE-ProRule" id="PRU00335"/>
    </source>
</evidence>
<dbReference type="SUPFAM" id="SSF46689">
    <property type="entry name" value="Homeodomain-like"/>
    <property type="match status" value="1"/>
</dbReference>
<dbReference type="GO" id="GO:0000976">
    <property type="term" value="F:transcription cis-regulatory region binding"/>
    <property type="evidence" value="ECO:0007669"/>
    <property type="project" value="TreeGrafter"/>
</dbReference>
<evidence type="ECO:0000256" key="1">
    <source>
        <dbReference type="ARBA" id="ARBA00023015"/>
    </source>
</evidence>
<gene>
    <name evidence="6" type="ORF">GRI41_08560</name>
</gene>
<organism evidence="6 7">
    <name type="scientific">Pontixanthobacter aquaemixtae</name>
    <dbReference type="NCBI Taxonomy" id="1958940"/>
    <lineage>
        <taxon>Bacteria</taxon>
        <taxon>Pseudomonadati</taxon>
        <taxon>Pseudomonadota</taxon>
        <taxon>Alphaproteobacteria</taxon>
        <taxon>Sphingomonadales</taxon>
        <taxon>Erythrobacteraceae</taxon>
        <taxon>Pontixanthobacter</taxon>
    </lineage>
</organism>
<dbReference type="Pfam" id="PF00440">
    <property type="entry name" value="TetR_N"/>
    <property type="match status" value="1"/>
</dbReference>
<dbReference type="PANTHER" id="PTHR30055:SF234">
    <property type="entry name" value="HTH-TYPE TRANSCRIPTIONAL REGULATOR BETI"/>
    <property type="match status" value="1"/>
</dbReference>
<keyword evidence="1" id="KW-0805">Transcription regulation</keyword>
<proteinExistence type="predicted"/>
<evidence type="ECO:0000259" key="5">
    <source>
        <dbReference type="PROSITE" id="PS50977"/>
    </source>
</evidence>
<dbReference type="RefSeq" id="WP_160604456.1">
    <property type="nucleotide sequence ID" value="NZ_WTYX01000001.1"/>
</dbReference>
<dbReference type="AlphaFoldDB" id="A0A844ZUQ9"/>
<dbReference type="EMBL" id="WTYX01000001">
    <property type="protein sequence ID" value="MXO90870.1"/>
    <property type="molecule type" value="Genomic_DNA"/>
</dbReference>
<feature type="DNA-binding region" description="H-T-H motif" evidence="4">
    <location>
        <begin position="49"/>
        <end position="68"/>
    </location>
</feature>
<comment type="caution">
    <text evidence="6">The sequence shown here is derived from an EMBL/GenBank/DDBJ whole genome shotgun (WGS) entry which is preliminary data.</text>
</comment>
<accession>A0A844ZUQ9</accession>
<protein>
    <submittedName>
        <fullName evidence="6">TetR family transcriptional regulator</fullName>
    </submittedName>
</protein>
<dbReference type="InterPro" id="IPR050109">
    <property type="entry name" value="HTH-type_TetR-like_transc_reg"/>
</dbReference>
<keyword evidence="3" id="KW-0804">Transcription</keyword>
<evidence type="ECO:0000313" key="6">
    <source>
        <dbReference type="EMBL" id="MXO90870.1"/>
    </source>
</evidence>
<dbReference type="OrthoDB" id="8911656at2"/>
<evidence type="ECO:0000256" key="2">
    <source>
        <dbReference type="ARBA" id="ARBA00023125"/>
    </source>
</evidence>